<dbReference type="Proteomes" id="UP000296352">
    <property type="component" value="Chromosome"/>
</dbReference>
<dbReference type="InterPro" id="IPR050707">
    <property type="entry name" value="HTH_MetabolicPath_Reg"/>
</dbReference>
<dbReference type="EMBL" id="CP039247">
    <property type="protein sequence ID" value="QCB28206.1"/>
    <property type="molecule type" value="Genomic_DNA"/>
</dbReference>
<dbReference type="InterPro" id="IPR036388">
    <property type="entry name" value="WH-like_DNA-bd_sf"/>
</dbReference>
<dbReference type="InterPro" id="IPR029016">
    <property type="entry name" value="GAF-like_dom_sf"/>
</dbReference>
<accession>A0A4P7QGV0</accession>
<evidence type="ECO:0000256" key="1">
    <source>
        <dbReference type="ARBA" id="ARBA00023015"/>
    </source>
</evidence>
<gene>
    <name evidence="6" type="primary">kdgR3</name>
    <name evidence="6" type="ORF">CENDO_04580</name>
</gene>
<keyword evidence="3" id="KW-0804">Transcription</keyword>
<keyword evidence="1" id="KW-0805">Transcription regulation</keyword>
<protein>
    <submittedName>
        <fullName evidence="6">Pectin degradation repressor protein KdgR</fullName>
    </submittedName>
</protein>
<dbReference type="InterPro" id="IPR014757">
    <property type="entry name" value="Tscrpt_reg_IclR_C"/>
</dbReference>
<reference evidence="6 7" key="1">
    <citation type="submission" date="2019-04" db="EMBL/GenBank/DDBJ databases">
        <title>Corynebacterium endometrii sp. nov., isolated from the uterus of a cow with endometritis.</title>
        <authorList>
            <person name="Ballas P."/>
            <person name="Ruckert C."/>
            <person name="Wagener K."/>
            <person name="Drillich M."/>
            <person name="Kaempfer P."/>
            <person name="Busse H.-J."/>
            <person name="Ehling-Schulz M."/>
        </authorList>
    </citation>
    <scope>NUCLEOTIDE SEQUENCE [LARGE SCALE GENOMIC DNA]</scope>
    <source>
        <strain evidence="6 7">LMM-1653</strain>
    </source>
</reference>
<dbReference type="PANTHER" id="PTHR30136:SF2">
    <property type="entry name" value="TRANSCRIPTIONAL REGULATOR ICLR"/>
    <property type="match status" value="1"/>
</dbReference>
<dbReference type="Pfam" id="PF09339">
    <property type="entry name" value="HTH_IclR"/>
    <property type="match status" value="1"/>
</dbReference>
<evidence type="ECO:0000313" key="6">
    <source>
        <dbReference type="EMBL" id="QCB28206.1"/>
    </source>
</evidence>
<dbReference type="AlphaFoldDB" id="A0A4P7QGV0"/>
<dbReference type="InterPro" id="IPR011991">
    <property type="entry name" value="ArsR-like_HTH"/>
</dbReference>
<evidence type="ECO:0000259" key="4">
    <source>
        <dbReference type="PROSITE" id="PS51077"/>
    </source>
</evidence>
<dbReference type="InterPro" id="IPR005471">
    <property type="entry name" value="Tscrpt_reg_IclR_N"/>
</dbReference>
<proteinExistence type="predicted"/>
<dbReference type="PROSITE" id="PS51077">
    <property type="entry name" value="HTH_ICLR"/>
    <property type="match status" value="1"/>
</dbReference>
<organism evidence="6 7">
    <name type="scientific">Corynebacterium endometrii</name>
    <dbReference type="NCBI Taxonomy" id="2488819"/>
    <lineage>
        <taxon>Bacteria</taxon>
        <taxon>Bacillati</taxon>
        <taxon>Actinomycetota</taxon>
        <taxon>Actinomycetes</taxon>
        <taxon>Mycobacteriales</taxon>
        <taxon>Corynebacteriaceae</taxon>
        <taxon>Corynebacterium</taxon>
    </lineage>
</organism>
<evidence type="ECO:0000256" key="2">
    <source>
        <dbReference type="ARBA" id="ARBA00023125"/>
    </source>
</evidence>
<feature type="domain" description="IclR-ED" evidence="5">
    <location>
        <begin position="105"/>
        <end position="281"/>
    </location>
</feature>
<evidence type="ECO:0000259" key="5">
    <source>
        <dbReference type="PROSITE" id="PS51078"/>
    </source>
</evidence>
<dbReference type="PROSITE" id="PS51078">
    <property type="entry name" value="ICLR_ED"/>
    <property type="match status" value="1"/>
</dbReference>
<keyword evidence="2" id="KW-0238">DNA-binding</keyword>
<name>A0A4P7QGV0_9CORY</name>
<keyword evidence="7" id="KW-1185">Reference proteome</keyword>
<dbReference type="Pfam" id="PF01614">
    <property type="entry name" value="IclR_C"/>
    <property type="match status" value="1"/>
</dbReference>
<feature type="domain" description="HTH iclR-type" evidence="4">
    <location>
        <begin position="42"/>
        <end position="104"/>
    </location>
</feature>
<dbReference type="SUPFAM" id="SSF46785">
    <property type="entry name" value="Winged helix' DNA-binding domain"/>
    <property type="match status" value="1"/>
</dbReference>
<dbReference type="Gene3D" id="1.10.10.10">
    <property type="entry name" value="Winged helix-like DNA-binding domain superfamily/Winged helix DNA-binding domain"/>
    <property type="match status" value="1"/>
</dbReference>
<dbReference type="SMART" id="SM00346">
    <property type="entry name" value="HTH_ICLR"/>
    <property type="match status" value="1"/>
</dbReference>
<dbReference type="PANTHER" id="PTHR30136">
    <property type="entry name" value="HELIX-TURN-HELIX TRANSCRIPTIONAL REGULATOR, ICLR FAMILY"/>
    <property type="match status" value="1"/>
</dbReference>
<dbReference type="GO" id="GO:0045892">
    <property type="term" value="P:negative regulation of DNA-templated transcription"/>
    <property type="evidence" value="ECO:0007669"/>
    <property type="project" value="TreeGrafter"/>
</dbReference>
<dbReference type="GO" id="GO:0003700">
    <property type="term" value="F:DNA-binding transcription factor activity"/>
    <property type="evidence" value="ECO:0007669"/>
    <property type="project" value="TreeGrafter"/>
</dbReference>
<evidence type="ECO:0000256" key="3">
    <source>
        <dbReference type="ARBA" id="ARBA00023163"/>
    </source>
</evidence>
<evidence type="ECO:0000313" key="7">
    <source>
        <dbReference type="Proteomes" id="UP000296352"/>
    </source>
</evidence>
<dbReference type="KEGG" id="cee:CENDO_04580"/>
<dbReference type="CDD" id="cd00090">
    <property type="entry name" value="HTH_ARSR"/>
    <property type="match status" value="1"/>
</dbReference>
<dbReference type="Gene3D" id="3.30.450.40">
    <property type="match status" value="1"/>
</dbReference>
<dbReference type="GO" id="GO:0003677">
    <property type="term" value="F:DNA binding"/>
    <property type="evidence" value="ECO:0007669"/>
    <property type="project" value="UniProtKB-KW"/>
</dbReference>
<dbReference type="InterPro" id="IPR036390">
    <property type="entry name" value="WH_DNA-bd_sf"/>
</dbReference>
<dbReference type="SUPFAM" id="SSF55781">
    <property type="entry name" value="GAF domain-like"/>
    <property type="match status" value="1"/>
</dbReference>
<sequence>MVMALSTSGVLGAWFERGWNTYAHGRPVCSALQWEFMAKSQVPAARNTLAILTLLSSIDVPISASRIRSELDLPRSTTYHLLNELVEAGFVVHIPEQQAYGLGLAAYSMASAYTTQQPLVRLASKHMKKIASFMGGSGHLSRLSGSEIVYLQEYRAEGAPSLITEKGVRLSALSTASGRVMLAQLPEVEAGAVFAASGQGGRLRDFRERLAQVRLRGWDEEVEEVSKGQASVAVALQDHLQRPAAALAVTFPFGSADDARKDKCLNMLSNAAKSLGERMYGRVG</sequence>